<evidence type="ECO:0000313" key="2">
    <source>
        <dbReference type="Proteomes" id="UP000542342"/>
    </source>
</evidence>
<dbReference type="GO" id="GO:0006281">
    <property type="term" value="P:DNA repair"/>
    <property type="evidence" value="ECO:0007669"/>
    <property type="project" value="TreeGrafter"/>
</dbReference>
<dbReference type="InterPro" id="IPR023198">
    <property type="entry name" value="PGP-like_dom2"/>
</dbReference>
<sequence>MRFSLLIWDFDGTLADSLALALELFNRSSAVWGYRPVTDVEAVRHLSARQFMRQHGISWWRLPRLVRYFHAEAAAYASQLRLYPPVAEMLPPLREAGLRFGILSSNSEANIRATLRANGQEEAFEFIASCPRLFRKGSALRRLVRRLDVPRERILYLGDEVRDITAARKAGVAIAAVSWGFHALPVLRAAQPDFLLTHPHQLWDVLAAVPASAERAPGVSPGAARLPSPAA</sequence>
<dbReference type="InterPro" id="IPR023214">
    <property type="entry name" value="HAD_sf"/>
</dbReference>
<dbReference type="SFLD" id="SFLDG01129">
    <property type="entry name" value="C1.5:_HAD__Beta-PGM__Phosphata"/>
    <property type="match status" value="1"/>
</dbReference>
<dbReference type="AlphaFoldDB" id="A0A7V8VFM0"/>
<dbReference type="SFLD" id="SFLDS00003">
    <property type="entry name" value="Haloacid_Dehalogenase"/>
    <property type="match status" value="1"/>
</dbReference>
<reference evidence="1 2" key="1">
    <citation type="submission" date="2020-07" db="EMBL/GenBank/DDBJ databases">
        <title>Thermogemmata thermophila gen. nov., sp. nov., a novel moderate thermophilic planctomycete from a Kamchatka hot spring.</title>
        <authorList>
            <person name="Elcheninov A.G."/>
            <person name="Podosokorskaya O.A."/>
            <person name="Kovaleva O.L."/>
            <person name="Novikov A."/>
            <person name="Bonch-Osmolovskaya E.A."/>
            <person name="Toshchakov S.V."/>
            <person name="Kublanov I.V."/>
        </authorList>
    </citation>
    <scope>NUCLEOTIDE SEQUENCE [LARGE SCALE GENOMIC DNA]</scope>
    <source>
        <strain evidence="1 2">2918</strain>
    </source>
</reference>
<dbReference type="InterPro" id="IPR006439">
    <property type="entry name" value="HAD-SF_hydro_IA"/>
</dbReference>
<comment type="caution">
    <text evidence="1">The sequence shown here is derived from an EMBL/GenBank/DDBJ whole genome shotgun (WGS) entry which is preliminary data.</text>
</comment>
<dbReference type="InterPro" id="IPR036412">
    <property type="entry name" value="HAD-like_sf"/>
</dbReference>
<keyword evidence="1" id="KW-0378">Hydrolase</keyword>
<dbReference type="Gene3D" id="1.10.150.240">
    <property type="entry name" value="Putative phosphatase, domain 2"/>
    <property type="match status" value="1"/>
</dbReference>
<dbReference type="GO" id="GO:0008967">
    <property type="term" value="F:phosphoglycolate phosphatase activity"/>
    <property type="evidence" value="ECO:0007669"/>
    <property type="project" value="TreeGrafter"/>
</dbReference>
<dbReference type="EMBL" id="JACEFB010000011">
    <property type="protein sequence ID" value="MBA2227135.1"/>
    <property type="molecule type" value="Genomic_DNA"/>
</dbReference>
<evidence type="ECO:0000313" key="1">
    <source>
        <dbReference type="EMBL" id="MBA2227135.1"/>
    </source>
</evidence>
<dbReference type="GO" id="GO:0005829">
    <property type="term" value="C:cytosol"/>
    <property type="evidence" value="ECO:0007669"/>
    <property type="project" value="TreeGrafter"/>
</dbReference>
<dbReference type="SUPFAM" id="SSF56784">
    <property type="entry name" value="HAD-like"/>
    <property type="match status" value="1"/>
</dbReference>
<dbReference type="PANTHER" id="PTHR43434:SF13">
    <property type="entry name" value="PHOSPHOGLYCOLATE PHOSPHATASE"/>
    <property type="match status" value="1"/>
</dbReference>
<dbReference type="NCBIfam" id="TIGR01549">
    <property type="entry name" value="HAD-SF-IA-v1"/>
    <property type="match status" value="1"/>
</dbReference>
<dbReference type="PANTHER" id="PTHR43434">
    <property type="entry name" value="PHOSPHOGLYCOLATE PHOSPHATASE"/>
    <property type="match status" value="1"/>
</dbReference>
<name>A0A7V8VFM0_9BACT</name>
<dbReference type="RefSeq" id="WP_194538950.1">
    <property type="nucleotide sequence ID" value="NZ_JACEFB010000011.1"/>
</dbReference>
<proteinExistence type="predicted"/>
<dbReference type="Proteomes" id="UP000542342">
    <property type="component" value="Unassembled WGS sequence"/>
</dbReference>
<accession>A0A7V8VFM0</accession>
<dbReference type="InterPro" id="IPR050155">
    <property type="entry name" value="HAD-like_hydrolase_sf"/>
</dbReference>
<dbReference type="Gene3D" id="3.40.50.1000">
    <property type="entry name" value="HAD superfamily/HAD-like"/>
    <property type="match status" value="1"/>
</dbReference>
<protein>
    <submittedName>
        <fullName evidence="1">HAD-IA family hydrolase</fullName>
    </submittedName>
</protein>
<dbReference type="InterPro" id="IPR041492">
    <property type="entry name" value="HAD_2"/>
</dbReference>
<keyword evidence="2" id="KW-1185">Reference proteome</keyword>
<dbReference type="Pfam" id="PF13419">
    <property type="entry name" value="HAD_2"/>
    <property type="match status" value="1"/>
</dbReference>
<organism evidence="1 2">
    <name type="scientific">Thermogemmata fonticola</name>
    <dbReference type="NCBI Taxonomy" id="2755323"/>
    <lineage>
        <taxon>Bacteria</taxon>
        <taxon>Pseudomonadati</taxon>
        <taxon>Planctomycetota</taxon>
        <taxon>Planctomycetia</taxon>
        <taxon>Gemmatales</taxon>
        <taxon>Gemmataceae</taxon>
        <taxon>Thermogemmata</taxon>
    </lineage>
</organism>
<gene>
    <name evidence="1" type="ORF">H0921_13310</name>
</gene>